<sequence>MFWSSEKITAYCVLYLIRNLGVMKYSALLLMVFSIFLFSCSSDKEDETMEEENNIVGTWQATELKIDDGTAGDDAKFGKQILDILTSNDCYIITFAFKEDKSVVAENSVNYLEFNASSTGQLVPCPTEKDADTGTYTFENSLLTIVDSEGEKIEVTVVVDGDIMTLDAGDLDVPNFNSDGELVFERI</sequence>
<evidence type="ECO:0000313" key="4">
    <source>
        <dbReference type="Proteomes" id="UP000199440"/>
    </source>
</evidence>
<keyword evidence="1" id="KW-0472">Membrane</keyword>
<dbReference type="EMBL" id="FNGV01000016">
    <property type="protein sequence ID" value="SDM86694.1"/>
    <property type="molecule type" value="Genomic_DNA"/>
</dbReference>
<keyword evidence="1" id="KW-1133">Transmembrane helix</keyword>
<evidence type="ECO:0000259" key="2">
    <source>
        <dbReference type="Pfam" id="PF13648"/>
    </source>
</evidence>
<accession>A0A1G9WQ38</accession>
<dbReference type="Pfam" id="PF13648">
    <property type="entry name" value="Lipocalin_4"/>
    <property type="match status" value="1"/>
</dbReference>
<feature type="transmembrane region" description="Helical" evidence="1">
    <location>
        <begin position="12"/>
        <end position="38"/>
    </location>
</feature>
<keyword evidence="1" id="KW-0812">Transmembrane</keyword>
<dbReference type="AlphaFoldDB" id="A0A1G9WQ38"/>
<evidence type="ECO:0000313" key="3">
    <source>
        <dbReference type="EMBL" id="SDM86694.1"/>
    </source>
</evidence>
<dbReference type="OrthoDB" id="1434105at2"/>
<name>A0A1G9WQ38_9FLAO</name>
<gene>
    <name evidence="3" type="ORF">SAMN04488514_11617</name>
</gene>
<dbReference type="STRING" id="192904.SAMN04488514_11617"/>
<protein>
    <submittedName>
        <fullName evidence="3">Lipocalin-like domain-containing protein</fullName>
    </submittedName>
</protein>
<organism evidence="3 4">
    <name type="scientific">Kriegella aquimaris</name>
    <dbReference type="NCBI Taxonomy" id="192904"/>
    <lineage>
        <taxon>Bacteria</taxon>
        <taxon>Pseudomonadati</taxon>
        <taxon>Bacteroidota</taxon>
        <taxon>Flavobacteriia</taxon>
        <taxon>Flavobacteriales</taxon>
        <taxon>Flavobacteriaceae</taxon>
        <taxon>Kriegella</taxon>
    </lineage>
</organism>
<reference evidence="3 4" key="1">
    <citation type="submission" date="2016-10" db="EMBL/GenBank/DDBJ databases">
        <authorList>
            <person name="de Groot N.N."/>
        </authorList>
    </citation>
    <scope>NUCLEOTIDE SEQUENCE [LARGE SCALE GENOMIC DNA]</scope>
    <source>
        <strain evidence="3 4">DSM 19886</strain>
    </source>
</reference>
<keyword evidence="4" id="KW-1185">Reference proteome</keyword>
<feature type="domain" description="Lipocalin-like" evidence="2">
    <location>
        <begin position="55"/>
        <end position="160"/>
    </location>
</feature>
<proteinExistence type="predicted"/>
<evidence type="ECO:0000256" key="1">
    <source>
        <dbReference type="SAM" id="Phobius"/>
    </source>
</evidence>
<dbReference type="Proteomes" id="UP000199440">
    <property type="component" value="Unassembled WGS sequence"/>
</dbReference>
<dbReference type="InterPro" id="IPR024311">
    <property type="entry name" value="Lipocalin-like"/>
</dbReference>